<proteinExistence type="predicted"/>
<sequence length="41" mass="4407">MKKSFVIVTPDSGSNNGTLNATADFNQDQDRSEMIVVVGGY</sequence>
<dbReference type="Proteomes" id="UP000827432">
    <property type="component" value="Segment"/>
</dbReference>
<evidence type="ECO:0000313" key="2">
    <source>
        <dbReference type="Proteomes" id="UP000827432"/>
    </source>
</evidence>
<dbReference type="KEGG" id="vg:75690759"/>
<reference evidence="1 2" key="1">
    <citation type="submission" date="2021-04" db="EMBL/GenBank/DDBJ databases">
        <authorList>
            <person name="Shkoporov A.N."/>
            <person name="Stockdale S.R."/>
            <person name="Guerin E."/>
            <person name="Ross R.P."/>
            <person name="Hill C."/>
        </authorList>
    </citation>
    <scope>NUCLEOTIDE SEQUENCE [LARGE SCALE GENOMIC DNA]</scope>
    <source>
        <strain evidence="2">cr2_1</strain>
    </source>
</reference>
<dbReference type="GeneID" id="75690759"/>
<accession>A0AAE7S1G9</accession>
<evidence type="ECO:0000313" key="1">
    <source>
        <dbReference type="EMBL" id="QWM90457.1"/>
    </source>
</evidence>
<dbReference type="RefSeq" id="YP_010360029.1">
    <property type="nucleotide sequence ID" value="NC_062779.1"/>
</dbReference>
<keyword evidence="2" id="KW-1185">Reference proteome</keyword>
<gene>
    <name evidence="1" type="primary">gp_26594</name>
</gene>
<protein>
    <submittedName>
        <fullName evidence="1">Uncharacterized protein</fullName>
    </submittedName>
</protein>
<name>A0AAE7S1G9_9CAUD</name>
<dbReference type="EMBL" id="MZ130489">
    <property type="protein sequence ID" value="QWM90457.1"/>
    <property type="molecule type" value="Genomic_DNA"/>
</dbReference>
<organism evidence="1 2">
    <name type="scientific">uncultured phage cr2_1</name>
    <dbReference type="NCBI Taxonomy" id="2986394"/>
    <lineage>
        <taxon>Viruses</taxon>
        <taxon>Duplodnaviria</taxon>
        <taxon>Heunggongvirae</taxon>
        <taxon>Uroviricota</taxon>
        <taxon>Caudoviricetes</taxon>
        <taxon>Crassvirales</taxon>
        <taxon>Crevaviridae</taxon>
        <taxon>Coarsevirinae</taxon>
        <taxon>Junduvirus</taxon>
        <taxon>Junduvirus communis</taxon>
    </lineage>
</organism>